<dbReference type="Pfam" id="PF00348">
    <property type="entry name" value="polyprenyl_synt"/>
    <property type="match status" value="1"/>
</dbReference>
<evidence type="ECO:0000256" key="4">
    <source>
        <dbReference type="ARBA" id="ARBA00022723"/>
    </source>
</evidence>
<evidence type="ECO:0000256" key="6">
    <source>
        <dbReference type="RuleBase" id="RU004466"/>
    </source>
</evidence>
<reference evidence="7 8" key="1">
    <citation type="submission" date="2019-07" db="EMBL/GenBank/DDBJ databases">
        <title>Lentzea xizangensis sp. nov., isolated from Qinghai-Tibetan Plateau Soils.</title>
        <authorList>
            <person name="Huang J."/>
        </authorList>
    </citation>
    <scope>NUCLEOTIDE SEQUENCE [LARGE SCALE GENOMIC DNA]</scope>
    <source>
        <strain evidence="7 8">FXJ1.1311</strain>
    </source>
</reference>
<dbReference type="PANTHER" id="PTHR12001:SF69">
    <property type="entry name" value="ALL TRANS-POLYPRENYL-DIPHOSPHATE SYNTHASE PDSS1"/>
    <property type="match status" value="1"/>
</dbReference>
<dbReference type="EMBL" id="VOBR01000028">
    <property type="protein sequence ID" value="TWP46967.1"/>
    <property type="molecule type" value="Genomic_DNA"/>
</dbReference>
<dbReference type="InterPro" id="IPR033749">
    <property type="entry name" value="Polyprenyl_synt_CS"/>
</dbReference>
<evidence type="ECO:0000256" key="1">
    <source>
        <dbReference type="ARBA" id="ARBA00001946"/>
    </source>
</evidence>
<comment type="cofactor">
    <cofactor evidence="1">
        <name>Mg(2+)</name>
        <dbReference type="ChEBI" id="CHEBI:18420"/>
    </cofactor>
</comment>
<keyword evidence="8" id="KW-1185">Reference proteome</keyword>
<proteinExistence type="inferred from homology"/>
<dbReference type="InterPro" id="IPR008949">
    <property type="entry name" value="Isoprenoid_synthase_dom_sf"/>
</dbReference>
<dbReference type="GO" id="GO:0008299">
    <property type="term" value="P:isoprenoid biosynthetic process"/>
    <property type="evidence" value="ECO:0007669"/>
    <property type="project" value="InterPro"/>
</dbReference>
<sequence length="339" mass="36178">MLTPVELGLAAVDDELRRRVEKTILANGSCGQPWLDTGMRPLLTRPGKRLRPALVFAAAACGPRFSECDAIACAASVELMHLSSLVHDDLMDDAASRGGLATLHVTRGRDAAILGGDHLLAAGGQLAARVSAAAALAWHQGYSDLCAGQIHETANRYRLDTRMDEYLAAVSGKTGALMRTACRLGALCAGLSEVQVAALATFGDAFGMVFQLVDDLMDLVSTEQLWTKPVGLDLSNGVYTAAVLVSLANPASELSALLRPEMSAADVERAHECARRDGVPFVLELIDEYVALAERVLEVVPDSPARARLVAMPRVYALRAVETKVAREHSRWIRPASVA</sequence>
<accession>A0A563EL28</accession>
<dbReference type="Gene3D" id="1.10.600.10">
    <property type="entry name" value="Farnesyl Diphosphate Synthase"/>
    <property type="match status" value="1"/>
</dbReference>
<comment type="similarity">
    <text evidence="2 6">Belongs to the FPP/GGPP synthase family.</text>
</comment>
<keyword evidence="3 6" id="KW-0808">Transferase</keyword>
<name>A0A563EL28_9PSEU</name>
<dbReference type="GO" id="GO:0046872">
    <property type="term" value="F:metal ion binding"/>
    <property type="evidence" value="ECO:0007669"/>
    <property type="project" value="UniProtKB-KW"/>
</dbReference>
<dbReference type="OrthoDB" id="4497239at2"/>
<dbReference type="SUPFAM" id="SSF48576">
    <property type="entry name" value="Terpenoid synthases"/>
    <property type="match status" value="1"/>
</dbReference>
<comment type="caution">
    <text evidence="7">The sequence shown here is derived from an EMBL/GenBank/DDBJ whole genome shotgun (WGS) entry which is preliminary data.</text>
</comment>
<dbReference type="AlphaFoldDB" id="A0A563EL28"/>
<dbReference type="GO" id="GO:0004659">
    <property type="term" value="F:prenyltransferase activity"/>
    <property type="evidence" value="ECO:0007669"/>
    <property type="project" value="InterPro"/>
</dbReference>
<evidence type="ECO:0000313" key="8">
    <source>
        <dbReference type="Proteomes" id="UP000316639"/>
    </source>
</evidence>
<protein>
    <submittedName>
        <fullName evidence="7">Polyprenyl synthetase family protein</fullName>
    </submittedName>
</protein>
<dbReference type="InterPro" id="IPR000092">
    <property type="entry name" value="Polyprenyl_synt"/>
</dbReference>
<dbReference type="RefSeq" id="WP_146358239.1">
    <property type="nucleotide sequence ID" value="NZ_VOBR01000028.1"/>
</dbReference>
<dbReference type="PROSITE" id="PS00444">
    <property type="entry name" value="POLYPRENYL_SYNTHASE_2"/>
    <property type="match status" value="1"/>
</dbReference>
<gene>
    <name evidence="7" type="ORF">FKR81_33475</name>
</gene>
<dbReference type="CDD" id="cd00685">
    <property type="entry name" value="Trans_IPPS_HT"/>
    <property type="match status" value="1"/>
</dbReference>
<dbReference type="PANTHER" id="PTHR12001">
    <property type="entry name" value="GERANYLGERANYL PYROPHOSPHATE SYNTHASE"/>
    <property type="match status" value="1"/>
</dbReference>
<evidence type="ECO:0000256" key="2">
    <source>
        <dbReference type="ARBA" id="ARBA00006706"/>
    </source>
</evidence>
<evidence type="ECO:0000256" key="3">
    <source>
        <dbReference type="ARBA" id="ARBA00022679"/>
    </source>
</evidence>
<organism evidence="7 8">
    <name type="scientific">Lentzea tibetensis</name>
    <dbReference type="NCBI Taxonomy" id="2591470"/>
    <lineage>
        <taxon>Bacteria</taxon>
        <taxon>Bacillati</taxon>
        <taxon>Actinomycetota</taxon>
        <taxon>Actinomycetes</taxon>
        <taxon>Pseudonocardiales</taxon>
        <taxon>Pseudonocardiaceae</taxon>
        <taxon>Lentzea</taxon>
    </lineage>
</organism>
<dbReference type="Proteomes" id="UP000316639">
    <property type="component" value="Unassembled WGS sequence"/>
</dbReference>
<evidence type="ECO:0000256" key="5">
    <source>
        <dbReference type="ARBA" id="ARBA00022842"/>
    </source>
</evidence>
<evidence type="ECO:0000313" key="7">
    <source>
        <dbReference type="EMBL" id="TWP46967.1"/>
    </source>
</evidence>
<keyword evidence="4" id="KW-0479">Metal-binding</keyword>
<keyword evidence="5" id="KW-0460">Magnesium</keyword>
<dbReference type="SFLD" id="SFLDS00005">
    <property type="entry name" value="Isoprenoid_Synthase_Type_I"/>
    <property type="match status" value="1"/>
</dbReference>